<dbReference type="SUPFAM" id="SSF57667">
    <property type="entry name" value="beta-beta-alpha zinc fingers"/>
    <property type="match status" value="2"/>
</dbReference>
<keyword evidence="3" id="KW-0677">Repeat</keyword>
<evidence type="ECO:0000256" key="5">
    <source>
        <dbReference type="ARBA" id="ARBA00022833"/>
    </source>
</evidence>
<name>A0A0V1MZK8_9BILA</name>
<proteinExistence type="predicted"/>
<dbReference type="InterPro" id="IPR051061">
    <property type="entry name" value="Zinc_finger_trans_reg"/>
</dbReference>
<dbReference type="PANTHER" id="PTHR46179:SF13">
    <property type="entry name" value="C2H2-TYPE DOMAIN-CONTAINING PROTEIN"/>
    <property type="match status" value="1"/>
</dbReference>
<feature type="signal peptide" evidence="10">
    <location>
        <begin position="1"/>
        <end position="25"/>
    </location>
</feature>
<feature type="domain" description="C2H2-type" evidence="11">
    <location>
        <begin position="176"/>
        <end position="205"/>
    </location>
</feature>
<evidence type="ECO:0000256" key="10">
    <source>
        <dbReference type="SAM" id="SignalP"/>
    </source>
</evidence>
<evidence type="ECO:0000256" key="6">
    <source>
        <dbReference type="ARBA" id="ARBA00023015"/>
    </source>
</evidence>
<keyword evidence="13" id="KW-1185">Reference proteome</keyword>
<feature type="chain" id="PRO_5006882979" evidence="10">
    <location>
        <begin position="26"/>
        <end position="230"/>
    </location>
</feature>
<keyword evidence="2" id="KW-0479">Metal-binding</keyword>
<evidence type="ECO:0000256" key="7">
    <source>
        <dbReference type="ARBA" id="ARBA00023163"/>
    </source>
</evidence>
<dbReference type="Proteomes" id="UP000054843">
    <property type="component" value="Unassembled WGS sequence"/>
</dbReference>
<dbReference type="PROSITE" id="PS00028">
    <property type="entry name" value="ZINC_FINGER_C2H2_1"/>
    <property type="match status" value="2"/>
</dbReference>
<dbReference type="PROSITE" id="PS50157">
    <property type="entry name" value="ZINC_FINGER_C2H2_2"/>
    <property type="match status" value="3"/>
</dbReference>
<evidence type="ECO:0000256" key="2">
    <source>
        <dbReference type="ARBA" id="ARBA00022723"/>
    </source>
</evidence>
<feature type="domain" description="C2H2-type" evidence="11">
    <location>
        <begin position="128"/>
        <end position="153"/>
    </location>
</feature>
<dbReference type="InterPro" id="IPR036236">
    <property type="entry name" value="Znf_C2H2_sf"/>
</dbReference>
<keyword evidence="10" id="KW-0732">Signal</keyword>
<dbReference type="STRING" id="268474.A0A0V1MZK8"/>
<keyword evidence="8" id="KW-0539">Nucleus</keyword>
<evidence type="ECO:0000256" key="4">
    <source>
        <dbReference type="ARBA" id="ARBA00022771"/>
    </source>
</evidence>
<keyword evidence="5" id="KW-0862">Zinc</keyword>
<dbReference type="EMBL" id="JYDO01000021">
    <property type="protein sequence ID" value="KRZ77224.1"/>
    <property type="molecule type" value="Genomic_DNA"/>
</dbReference>
<dbReference type="GO" id="GO:0008270">
    <property type="term" value="F:zinc ion binding"/>
    <property type="evidence" value="ECO:0007669"/>
    <property type="project" value="UniProtKB-KW"/>
</dbReference>
<accession>A0A0V1MZK8</accession>
<evidence type="ECO:0000256" key="8">
    <source>
        <dbReference type="ARBA" id="ARBA00023242"/>
    </source>
</evidence>
<evidence type="ECO:0000256" key="3">
    <source>
        <dbReference type="ARBA" id="ARBA00022737"/>
    </source>
</evidence>
<dbReference type="FunFam" id="3.30.160.60:FF:001102">
    <property type="entry name" value="Transcription factor IIIA"/>
    <property type="match status" value="1"/>
</dbReference>
<feature type="domain" description="C2H2-type" evidence="11">
    <location>
        <begin position="98"/>
        <end position="127"/>
    </location>
</feature>
<keyword evidence="7" id="KW-0804">Transcription</keyword>
<dbReference type="Gene3D" id="3.30.160.60">
    <property type="entry name" value="Classic Zinc Finger"/>
    <property type="match status" value="3"/>
</dbReference>
<evidence type="ECO:0000256" key="1">
    <source>
        <dbReference type="ARBA" id="ARBA00004123"/>
    </source>
</evidence>
<dbReference type="InterPro" id="IPR013087">
    <property type="entry name" value="Znf_C2H2_type"/>
</dbReference>
<dbReference type="GO" id="GO:0005634">
    <property type="term" value="C:nucleus"/>
    <property type="evidence" value="ECO:0007669"/>
    <property type="project" value="UniProtKB-SubCell"/>
</dbReference>
<comment type="subcellular location">
    <subcellularLocation>
        <location evidence="1">Nucleus</location>
    </subcellularLocation>
</comment>
<evidence type="ECO:0000256" key="9">
    <source>
        <dbReference type="PROSITE-ProRule" id="PRU00042"/>
    </source>
</evidence>
<evidence type="ECO:0000313" key="12">
    <source>
        <dbReference type="EMBL" id="KRZ77224.1"/>
    </source>
</evidence>
<evidence type="ECO:0000259" key="11">
    <source>
        <dbReference type="PROSITE" id="PS50157"/>
    </source>
</evidence>
<evidence type="ECO:0000313" key="13">
    <source>
        <dbReference type="Proteomes" id="UP000054843"/>
    </source>
</evidence>
<keyword evidence="4 9" id="KW-0863">Zinc-finger</keyword>
<comment type="caution">
    <text evidence="12">The sequence shown here is derived from an EMBL/GenBank/DDBJ whole genome shotgun (WGS) entry which is preliminary data.</text>
</comment>
<keyword evidence="6" id="KW-0805">Transcription regulation</keyword>
<dbReference type="SMART" id="SM00355">
    <property type="entry name" value="ZnF_C2H2"/>
    <property type="match status" value="5"/>
</dbReference>
<gene>
    <name evidence="12" type="primary">MTF1</name>
    <name evidence="12" type="ORF">T10_5787</name>
</gene>
<dbReference type="PANTHER" id="PTHR46179">
    <property type="entry name" value="ZINC FINGER PROTEIN"/>
    <property type="match status" value="1"/>
</dbReference>
<dbReference type="GO" id="GO:0006357">
    <property type="term" value="P:regulation of transcription by RNA polymerase II"/>
    <property type="evidence" value="ECO:0007669"/>
    <property type="project" value="TreeGrafter"/>
</dbReference>
<dbReference type="AlphaFoldDB" id="A0A0V1MZK8"/>
<sequence length="230" mass="27146">MIRDSTRKRVLALLLLSLLALCTSCLVVRGVSGQARHGKENDRDKLVEQRKDCSLRRQKPNLRFPDCKQRFAVLRYMKRHVQRMHALQFRKRRRTRLFKCTVEGCRKRFYSHVQLMDHRNTHNGLKPYLCEEDGCQPAYCCRSSLQQHMKRVHLKSLSVLETVRFFAQLPSVKHHYKCTVEGCGRQFYSQIQLMDHGNPYSGLKPYACEEDGCEQAYCCRSSLQQHMKMF</sequence>
<dbReference type="Pfam" id="PF00096">
    <property type="entry name" value="zf-C2H2"/>
    <property type="match status" value="1"/>
</dbReference>
<dbReference type="OrthoDB" id="3437960at2759"/>
<organism evidence="12 13">
    <name type="scientific">Trichinella papuae</name>
    <dbReference type="NCBI Taxonomy" id="268474"/>
    <lineage>
        <taxon>Eukaryota</taxon>
        <taxon>Metazoa</taxon>
        <taxon>Ecdysozoa</taxon>
        <taxon>Nematoda</taxon>
        <taxon>Enoplea</taxon>
        <taxon>Dorylaimia</taxon>
        <taxon>Trichinellida</taxon>
        <taxon>Trichinellidae</taxon>
        <taxon>Trichinella</taxon>
    </lineage>
</organism>
<reference evidence="12 13" key="1">
    <citation type="submission" date="2015-01" db="EMBL/GenBank/DDBJ databases">
        <title>Evolution of Trichinella species and genotypes.</title>
        <authorList>
            <person name="Korhonen P.K."/>
            <person name="Edoardo P."/>
            <person name="Giuseppe L.R."/>
            <person name="Gasser R.B."/>
        </authorList>
    </citation>
    <scope>NUCLEOTIDE SEQUENCE [LARGE SCALE GENOMIC DNA]</scope>
    <source>
        <strain evidence="12">ISS1980</strain>
    </source>
</reference>
<protein>
    <submittedName>
        <fullName evidence="12">Metal regulatory transcription factor 1</fullName>
    </submittedName>
</protein>